<dbReference type="RefSeq" id="WP_147169180.1">
    <property type="nucleotide sequence ID" value="NZ_VOOR01000059.1"/>
</dbReference>
<gene>
    <name evidence="2" type="ORF">FRY97_19125</name>
</gene>
<accession>A0A5C6RJB8</accession>
<dbReference type="Proteomes" id="UP000321580">
    <property type="component" value="Unassembled WGS sequence"/>
</dbReference>
<evidence type="ECO:0000313" key="3">
    <source>
        <dbReference type="Proteomes" id="UP000321580"/>
    </source>
</evidence>
<dbReference type="GO" id="GO:0008658">
    <property type="term" value="F:penicillin binding"/>
    <property type="evidence" value="ECO:0007669"/>
    <property type="project" value="InterPro"/>
</dbReference>
<proteinExistence type="predicted"/>
<protein>
    <submittedName>
        <fullName evidence="2">Class D beta-lactamase</fullName>
    </submittedName>
</protein>
<dbReference type="PROSITE" id="PS51257">
    <property type="entry name" value="PROKAR_LIPOPROTEIN"/>
    <property type="match status" value="1"/>
</dbReference>
<dbReference type="OrthoDB" id="9762883at2"/>
<keyword evidence="3" id="KW-1185">Reference proteome</keyword>
<organism evidence="2 3">
    <name type="scientific">Phaeodactylibacter luteus</name>
    <dbReference type="NCBI Taxonomy" id="1564516"/>
    <lineage>
        <taxon>Bacteria</taxon>
        <taxon>Pseudomonadati</taxon>
        <taxon>Bacteroidota</taxon>
        <taxon>Saprospiria</taxon>
        <taxon>Saprospirales</taxon>
        <taxon>Haliscomenobacteraceae</taxon>
        <taxon>Phaeodactylibacter</taxon>
    </lineage>
</organism>
<reference evidence="2 3" key="1">
    <citation type="submission" date="2019-08" db="EMBL/GenBank/DDBJ databases">
        <title>Genome of Phaeodactylibacter luteus.</title>
        <authorList>
            <person name="Bowman J.P."/>
        </authorList>
    </citation>
    <scope>NUCLEOTIDE SEQUENCE [LARGE SCALE GENOMIC DNA]</scope>
    <source>
        <strain evidence="2 3">KCTC 42180</strain>
    </source>
</reference>
<dbReference type="SUPFAM" id="SSF56601">
    <property type="entry name" value="beta-lactamase/transpeptidase-like"/>
    <property type="match status" value="1"/>
</dbReference>
<comment type="caution">
    <text evidence="2">The sequence shown here is derived from an EMBL/GenBank/DDBJ whole genome shotgun (WGS) entry which is preliminary data.</text>
</comment>
<sequence length="282" mass="32021">MRHHLATFLSIALLQACTPSPVGTAMKAPQLQVRPGLQQLFAPCQCSGTIALFDGQSQTWYTSDSIGLHTYSLPASTFKIFNLLTALQTQTLASPQDTLHWTGQPDTLRYGYRPDIYRDLTAAQAFEQSAVWAFRALSDAIGREAYRQYLSQADYSNLQLTQPDTDFWNFGPFGVTPAQQVQLMRQLFANQLPFDTAYQEMVRRVMLTPTTAPFPIHAKTGWTSQDSLRVGWWVGYALPEEHAPIFFATRLFKSKTLDTEDFAECRKTVTLEALQWLMQYRQ</sequence>
<dbReference type="InterPro" id="IPR001460">
    <property type="entry name" value="PCN-bd_Tpept"/>
</dbReference>
<evidence type="ECO:0000313" key="2">
    <source>
        <dbReference type="EMBL" id="TXB61452.1"/>
    </source>
</evidence>
<dbReference type="AlphaFoldDB" id="A0A5C6RJB8"/>
<feature type="domain" description="Penicillin-binding protein transpeptidase" evidence="1">
    <location>
        <begin position="74"/>
        <end position="238"/>
    </location>
</feature>
<dbReference type="Pfam" id="PF00905">
    <property type="entry name" value="Transpeptidase"/>
    <property type="match status" value="1"/>
</dbReference>
<evidence type="ECO:0000259" key="1">
    <source>
        <dbReference type="Pfam" id="PF00905"/>
    </source>
</evidence>
<name>A0A5C6RJB8_9BACT</name>
<dbReference type="InterPro" id="IPR012338">
    <property type="entry name" value="Beta-lactam/transpept-like"/>
</dbReference>
<dbReference type="EMBL" id="VOOR01000059">
    <property type="protein sequence ID" value="TXB61452.1"/>
    <property type="molecule type" value="Genomic_DNA"/>
</dbReference>
<dbReference type="Gene3D" id="3.40.710.10">
    <property type="entry name" value="DD-peptidase/beta-lactamase superfamily"/>
    <property type="match status" value="1"/>
</dbReference>